<dbReference type="EMBL" id="FXWG01000002">
    <property type="protein sequence ID" value="SMQ68808.1"/>
    <property type="molecule type" value="Genomic_DNA"/>
</dbReference>
<protein>
    <submittedName>
        <fullName evidence="3">Uncharacterized protein</fullName>
    </submittedName>
</protein>
<evidence type="ECO:0000313" key="3">
    <source>
        <dbReference type="EMBL" id="SMQ68808.1"/>
    </source>
</evidence>
<proteinExistence type="predicted"/>
<keyword evidence="2" id="KW-1133">Transmembrane helix</keyword>
<keyword evidence="2" id="KW-0812">Transmembrane</keyword>
<keyword evidence="2" id="KW-0472">Membrane</keyword>
<name>A0A1Y6F1N4_9SPHN</name>
<evidence type="ECO:0000256" key="1">
    <source>
        <dbReference type="SAM" id="MobiDB-lite"/>
    </source>
</evidence>
<keyword evidence="4" id="KW-1185">Reference proteome</keyword>
<feature type="compositionally biased region" description="Acidic residues" evidence="1">
    <location>
        <begin position="190"/>
        <end position="205"/>
    </location>
</feature>
<dbReference type="RefSeq" id="WP_086437058.1">
    <property type="nucleotide sequence ID" value="NZ_FXWG01000002.1"/>
</dbReference>
<dbReference type="Proteomes" id="UP000194420">
    <property type="component" value="Unassembled WGS sequence"/>
</dbReference>
<reference evidence="4" key="1">
    <citation type="submission" date="2017-04" db="EMBL/GenBank/DDBJ databases">
        <authorList>
            <person name="Varghese N."/>
            <person name="Submissions S."/>
        </authorList>
    </citation>
    <scope>NUCLEOTIDE SEQUENCE [LARGE SCALE GENOMIC DNA]</scope>
</reference>
<feature type="region of interest" description="Disordered" evidence="1">
    <location>
        <begin position="171"/>
        <end position="254"/>
    </location>
</feature>
<accession>A0A1Y6F1N4</accession>
<dbReference type="AlphaFoldDB" id="A0A1Y6F1N4"/>
<gene>
    <name evidence="3" type="ORF">SAMN06297468_1089</name>
</gene>
<evidence type="ECO:0000256" key="2">
    <source>
        <dbReference type="SAM" id="Phobius"/>
    </source>
</evidence>
<feature type="transmembrane region" description="Helical" evidence="2">
    <location>
        <begin position="20"/>
        <end position="39"/>
    </location>
</feature>
<organism evidence="3 4">
    <name type="scientific">Altererythrobacter xiamenensis</name>
    <dbReference type="NCBI Taxonomy" id="1316679"/>
    <lineage>
        <taxon>Bacteria</taxon>
        <taxon>Pseudomonadati</taxon>
        <taxon>Pseudomonadota</taxon>
        <taxon>Alphaproteobacteria</taxon>
        <taxon>Sphingomonadales</taxon>
        <taxon>Erythrobacteraceae</taxon>
        <taxon>Altererythrobacter</taxon>
    </lineage>
</organism>
<sequence>MTFIARVKKIDITALRANRAFPLIVTGWLVLVLGAGAYIVQGSALHAALGAIAGGLLGRYLVTRMGGSAESADEEVPETERDKRLRRVLGPDEGEESAAEADHDLEATFDENPDADLEHILASRSCRPNPVEEVAPVEAIDNEAAEAEGAEAIESEPEVAQDAEPQYLSIEELQLDGDQGGFDANASPDADFDDVEDDGEDDGSDDAWPAGTPEWTNPGAALAVAHGASPEPVDESVPQTASQPEPEPQPDIVAEPGEHAAAKLRAQDLSQMSLVQMIERLAFAMDDYREIQNRKPASTAAQANQQAEQMAETLRALPALNRNAGVAGGVYATDGNAALDLSTREEAEATEDALRDALEKLQKLSGG</sequence>
<evidence type="ECO:0000313" key="4">
    <source>
        <dbReference type="Proteomes" id="UP000194420"/>
    </source>
</evidence>